<evidence type="ECO:0000313" key="3">
    <source>
        <dbReference type="Proteomes" id="UP001141992"/>
    </source>
</evidence>
<dbReference type="SMART" id="SM00052">
    <property type="entry name" value="EAL"/>
    <property type="match status" value="1"/>
</dbReference>
<dbReference type="PROSITE" id="PS50110">
    <property type="entry name" value="RESPONSE_REGULATORY"/>
    <property type="match status" value="1"/>
</dbReference>
<reference evidence="2" key="1">
    <citation type="submission" date="2022-12" db="EMBL/GenBank/DDBJ databases">
        <authorList>
            <person name="Voronina O.L."/>
            <person name="Kunda M.S."/>
            <person name="Ryzhova N."/>
            <person name="Aksenova E.I."/>
        </authorList>
    </citation>
    <scope>NUCLEOTIDE SEQUENCE</scope>
    <source>
        <strain evidence="2">SCCH136:Ach223948</strain>
    </source>
</reference>
<proteinExistence type="predicted"/>
<dbReference type="Gene3D" id="3.20.20.450">
    <property type="entry name" value="EAL domain"/>
    <property type="match status" value="1"/>
</dbReference>
<comment type="caution">
    <text evidence="2">The sequence shown here is derived from an EMBL/GenBank/DDBJ whole genome shotgun (WGS) entry which is preliminary data.</text>
</comment>
<dbReference type="CDD" id="cd01948">
    <property type="entry name" value="EAL"/>
    <property type="match status" value="1"/>
</dbReference>
<sequence>MPKTDAGANRRILLVEDHPVERAYLQNMLLALGYRRVAGVGSSTEAVSALARQAYDVVISDIVMGEGDGTRLPTELRQLVDGGRLKSMPPIIWISSLSDELLQSHVRLALQGGCPSSLALSKPVSRNAMQHAVKMALHSIEHGTTASPRQTAVRRDEIEAELGHALSSGEGMSVVLQPQVDLDSGRAVAAEALSRWTHPSLGAIPAVDFVPAAHRLGLDQTLFNRVADCVVEVQVAMHAEGIAVPIAINASASTLCAPGLPDALETRVTQAGLPTRLVKVELTEDEPVTDWLTLSSALNLLRVRGFELAMDDFGAGIASMRLFSAMPFTELKIDRDFIVHMHREPASRAVVAAAIEMGRVLGRRVVAEGVEQERDIQLLRELGCKVAQGYGISVPLPPDDFIAFCRRR</sequence>
<organism evidence="2 3">
    <name type="scientific">Alcaligenes xylosoxydans xylosoxydans</name>
    <name type="common">Achromobacter xylosoxidans</name>
    <dbReference type="NCBI Taxonomy" id="85698"/>
    <lineage>
        <taxon>Bacteria</taxon>
        <taxon>Pseudomonadati</taxon>
        <taxon>Pseudomonadota</taxon>
        <taxon>Betaproteobacteria</taxon>
        <taxon>Burkholderiales</taxon>
        <taxon>Alcaligenaceae</taxon>
        <taxon>Achromobacter</taxon>
    </lineage>
</organism>
<dbReference type="EMBL" id="JAPZVI010000003">
    <property type="protein sequence ID" value="MCZ8401039.1"/>
    <property type="molecule type" value="Genomic_DNA"/>
</dbReference>
<dbReference type="RefSeq" id="WP_006386067.1">
    <property type="nucleotide sequence ID" value="NZ_CABIYZ010000006.1"/>
</dbReference>
<dbReference type="PANTHER" id="PTHR33121">
    <property type="entry name" value="CYCLIC DI-GMP PHOSPHODIESTERASE PDEF"/>
    <property type="match status" value="1"/>
</dbReference>
<dbReference type="eggNOG" id="COG0784">
    <property type="taxonomic scope" value="Bacteria"/>
</dbReference>
<feature type="modified residue" description="4-aspartylphosphate" evidence="1">
    <location>
        <position position="61"/>
    </location>
</feature>
<dbReference type="InterPro" id="IPR035919">
    <property type="entry name" value="EAL_sf"/>
</dbReference>
<dbReference type="GeneID" id="75276756"/>
<dbReference type="SUPFAM" id="SSF141868">
    <property type="entry name" value="EAL domain-like"/>
    <property type="match status" value="1"/>
</dbReference>
<accession>A0A0M7NS62</accession>
<dbReference type="eggNOG" id="COG2200">
    <property type="taxonomic scope" value="Bacteria"/>
</dbReference>
<dbReference type="InterPro" id="IPR001633">
    <property type="entry name" value="EAL_dom"/>
</dbReference>
<dbReference type="Gene3D" id="3.40.50.2300">
    <property type="match status" value="1"/>
</dbReference>
<dbReference type="PANTHER" id="PTHR33121:SF79">
    <property type="entry name" value="CYCLIC DI-GMP PHOSPHODIESTERASE PDED-RELATED"/>
    <property type="match status" value="1"/>
</dbReference>
<dbReference type="PROSITE" id="PS50883">
    <property type="entry name" value="EAL"/>
    <property type="match status" value="1"/>
</dbReference>
<dbReference type="SMART" id="SM00448">
    <property type="entry name" value="REC"/>
    <property type="match status" value="1"/>
</dbReference>
<dbReference type="InterPro" id="IPR050706">
    <property type="entry name" value="Cyclic-di-GMP_PDE-like"/>
</dbReference>
<name>A0A0D6HKJ5_ALCXX</name>
<dbReference type="GO" id="GO:0000160">
    <property type="term" value="P:phosphorelay signal transduction system"/>
    <property type="evidence" value="ECO:0007669"/>
    <property type="project" value="InterPro"/>
</dbReference>
<dbReference type="GO" id="GO:0071111">
    <property type="term" value="F:cyclic-guanylate-specific phosphodiesterase activity"/>
    <property type="evidence" value="ECO:0007669"/>
    <property type="project" value="InterPro"/>
</dbReference>
<dbReference type="Pfam" id="PF00072">
    <property type="entry name" value="Response_reg"/>
    <property type="match status" value="1"/>
</dbReference>
<keyword evidence="1" id="KW-0597">Phosphoprotein</keyword>
<dbReference type="SUPFAM" id="SSF52172">
    <property type="entry name" value="CheY-like"/>
    <property type="match status" value="1"/>
</dbReference>
<accession>A0A0D6HKJ5</accession>
<evidence type="ECO:0000256" key="1">
    <source>
        <dbReference type="PROSITE-ProRule" id="PRU00169"/>
    </source>
</evidence>
<dbReference type="AlphaFoldDB" id="A0A0D6HKJ5"/>
<evidence type="ECO:0000313" key="2">
    <source>
        <dbReference type="EMBL" id="MCZ8401039.1"/>
    </source>
</evidence>
<dbReference type="KEGG" id="axx:ERS451415_02774"/>
<dbReference type="Pfam" id="PF00563">
    <property type="entry name" value="EAL"/>
    <property type="match status" value="1"/>
</dbReference>
<dbReference type="InterPro" id="IPR001789">
    <property type="entry name" value="Sig_transdc_resp-reg_receiver"/>
</dbReference>
<gene>
    <name evidence="2" type="ORF">O9570_06265</name>
</gene>
<dbReference type="Proteomes" id="UP001141992">
    <property type="component" value="Unassembled WGS sequence"/>
</dbReference>
<protein>
    <submittedName>
        <fullName evidence="2">EAL domain-containing response regulator</fullName>
    </submittedName>
</protein>
<dbReference type="InterPro" id="IPR011006">
    <property type="entry name" value="CheY-like_superfamily"/>
</dbReference>